<keyword evidence="1 2" id="KW-0597">Phosphoprotein</keyword>
<dbReference type="Gene3D" id="3.40.50.2300">
    <property type="match status" value="1"/>
</dbReference>
<dbReference type="Pfam" id="PF26131">
    <property type="entry name" value="PAS-like"/>
    <property type="match status" value="1"/>
</dbReference>
<dbReference type="CDD" id="cd17546">
    <property type="entry name" value="REC_hyHK_CKI1_RcsC-like"/>
    <property type="match status" value="1"/>
</dbReference>
<gene>
    <name evidence="5" type="ORF">EJ06DRAFT_553429</name>
</gene>
<accession>A0A6G1I9B3</accession>
<dbReference type="SMART" id="SM00448">
    <property type="entry name" value="REC"/>
    <property type="match status" value="1"/>
</dbReference>
<dbReference type="PANTHER" id="PTHR43719">
    <property type="entry name" value="TWO-COMPONENT HISTIDINE KINASE"/>
    <property type="match status" value="1"/>
</dbReference>
<reference evidence="5" key="1">
    <citation type="journal article" date="2020" name="Stud. Mycol.">
        <title>101 Dothideomycetes genomes: a test case for predicting lifestyles and emergence of pathogens.</title>
        <authorList>
            <person name="Haridas S."/>
            <person name="Albert R."/>
            <person name="Binder M."/>
            <person name="Bloem J."/>
            <person name="Labutti K."/>
            <person name="Salamov A."/>
            <person name="Andreopoulos B."/>
            <person name="Baker S."/>
            <person name="Barry K."/>
            <person name="Bills G."/>
            <person name="Bluhm B."/>
            <person name="Cannon C."/>
            <person name="Castanera R."/>
            <person name="Culley D."/>
            <person name="Daum C."/>
            <person name="Ezra D."/>
            <person name="Gonzalez J."/>
            <person name="Henrissat B."/>
            <person name="Kuo A."/>
            <person name="Liang C."/>
            <person name="Lipzen A."/>
            <person name="Lutzoni F."/>
            <person name="Magnuson J."/>
            <person name="Mondo S."/>
            <person name="Nolan M."/>
            <person name="Ohm R."/>
            <person name="Pangilinan J."/>
            <person name="Park H.-J."/>
            <person name="Ramirez L."/>
            <person name="Alfaro M."/>
            <person name="Sun H."/>
            <person name="Tritt A."/>
            <person name="Yoshinaga Y."/>
            <person name="Zwiers L.-H."/>
            <person name="Turgeon B."/>
            <person name="Goodwin S."/>
            <person name="Spatafora J."/>
            <person name="Crous P."/>
            <person name="Grigoriev I."/>
        </authorList>
    </citation>
    <scope>NUCLEOTIDE SEQUENCE</scope>
    <source>
        <strain evidence="5">CBS 262.69</strain>
    </source>
</reference>
<feature type="domain" description="Histidine kinase" evidence="3">
    <location>
        <begin position="771"/>
        <end position="1055"/>
    </location>
</feature>
<dbReference type="Pfam" id="PF02518">
    <property type="entry name" value="HATPase_c"/>
    <property type="match status" value="1"/>
</dbReference>
<dbReference type="Pfam" id="PF00072">
    <property type="entry name" value="Response_reg"/>
    <property type="match status" value="1"/>
</dbReference>
<dbReference type="SUPFAM" id="SSF47384">
    <property type="entry name" value="Homodimeric domain of signal transducing histidine kinase"/>
    <property type="match status" value="1"/>
</dbReference>
<keyword evidence="6" id="KW-1185">Reference proteome</keyword>
<dbReference type="CDD" id="cd00130">
    <property type="entry name" value="PAS"/>
    <property type="match status" value="1"/>
</dbReference>
<dbReference type="PROSITE" id="PS50109">
    <property type="entry name" value="HIS_KIN"/>
    <property type="match status" value="1"/>
</dbReference>
<name>A0A6G1I9B3_9PEZI</name>
<evidence type="ECO:0000313" key="5">
    <source>
        <dbReference type="EMBL" id="KAF2404575.1"/>
    </source>
</evidence>
<dbReference type="SUPFAM" id="SSF52172">
    <property type="entry name" value="CheY-like"/>
    <property type="match status" value="1"/>
</dbReference>
<dbReference type="SUPFAM" id="SSF55785">
    <property type="entry name" value="PYP-like sensor domain (PAS domain)"/>
    <property type="match status" value="1"/>
</dbReference>
<dbReference type="InterPro" id="IPR005467">
    <property type="entry name" value="His_kinase_dom"/>
</dbReference>
<dbReference type="InterPro" id="IPR058846">
    <property type="entry name" value="PAS-like"/>
</dbReference>
<dbReference type="CDD" id="cd00082">
    <property type="entry name" value="HisKA"/>
    <property type="match status" value="1"/>
</dbReference>
<evidence type="ECO:0000259" key="3">
    <source>
        <dbReference type="PROSITE" id="PS50109"/>
    </source>
</evidence>
<dbReference type="InterPro" id="IPR011006">
    <property type="entry name" value="CheY-like_superfamily"/>
</dbReference>
<dbReference type="InterPro" id="IPR036890">
    <property type="entry name" value="HATPase_C_sf"/>
</dbReference>
<dbReference type="InterPro" id="IPR036097">
    <property type="entry name" value="HisK_dim/P_sf"/>
</dbReference>
<dbReference type="InterPro" id="IPR001789">
    <property type="entry name" value="Sig_transdc_resp-reg_receiver"/>
</dbReference>
<feature type="domain" description="Response regulatory" evidence="4">
    <location>
        <begin position="1118"/>
        <end position="1292"/>
    </location>
</feature>
<dbReference type="Proteomes" id="UP000799640">
    <property type="component" value="Unassembled WGS sequence"/>
</dbReference>
<dbReference type="InterPro" id="IPR004358">
    <property type="entry name" value="Sig_transdc_His_kin-like_C"/>
</dbReference>
<dbReference type="SMART" id="SM00388">
    <property type="entry name" value="HisKA"/>
    <property type="match status" value="1"/>
</dbReference>
<dbReference type="OrthoDB" id="60033at2759"/>
<dbReference type="Gene3D" id="3.30.450.20">
    <property type="entry name" value="PAS domain"/>
    <property type="match status" value="2"/>
</dbReference>
<dbReference type="SMART" id="SM00387">
    <property type="entry name" value="HATPase_c"/>
    <property type="match status" value="1"/>
</dbReference>
<sequence>MSTVSLYEFLSIDWRPAFVLLRAEKHSSDFDPPVQHTDLTIEYSNPALLNASGLLDVVRSELDAGPFRKWALSGLRSTFTVASYLWTACALDDRWTIVSGTALESKDCDSAGILLVEPPPTDAPSCSFDLQTAPHGKLAPRLLDRPLRHSSSQILAHKVLEHVPLRHFDPNAYPAAHDKDAGVVLPILSSLEVERVEVHKASVTSTPHKGGHHDWTGLEEPLHLSKHVELARKLDWSRTPLGPRTMWSERLRMAANMVMADTHAAVLFWGDEGVMIYNELYIPLIEAYHPQCLGSSVFSSLKEFKDRISPIFGHGRCTGETVHQEDVPMFLTRNGKLEECFFSIKLMPILGENGTVVGHYETINETTMKIVTDRRLATFIETGVSTAMARSLDDFWRLGMQSLKANDKDMPFALIYGIEDKGCTTPMPMTCASTNLAGRAAVLKSCLGVPIDHPAAPQRLCLELDTEGYAPFFRRAVRSGQLVVLHIEDGSLPHHLVEGLPSGGRGFGDQCSSVAISAITPTGSSKVVGFFVVGFNPRQPVDAAAVSFVQATSRLLATSMASVVLMEEEVGKRQAMIEQSAVVQADMAKQLRVHQQLAEVQERRLQRFAERADVGIFIADALGNFTYHNEKYVDIITPDDPIDAKPDANIISAWCHVVCGDDRRTCENAWETLTVSKEPVSFELRLNHAWDVRQEKRRKSNSEFAPPADDEEHNVWVLCSMYPEVDADGKLKEIVGCAIDISRLKWAERVERQRTVDALQAKHHLENFIDTFSHEMRNPLSAITHSADGLFSTAQRIFTTYPSKDHVPRERRELIDSVLEAAEDIIQCATHQRRIVDDVLTVSKLESNLLTIMPTEMQPESDLRHILRMFDGEVRAADVKVEFTVEPAYRALFVDWLVLDRARILQVFVNLLTNALRSTRFNCDSDRRISVKLTASIEEPAPESYGVSFIPASTNPGEPPIDPTTGQEWGLGETVYLIVTLHDSGRGLAPEEKELLFARLSGSTKSPRSHVQYGGNGLGLFISRRLTEMQGGAVGFASRDDAGGNTFAFYVRARRRQGSEHSLSSPPLTPPTVPLRHPTWSHKARESVHAGASEISPGLAEIGDVAQLIRRPSNSNIHVLLVEDNLVNQRVLAKQLRKLGCEVNVANHGVEALRHLRATKFWTAAEESGPGSDEREQDSASKIAAMSMKSAPNPTDLSVVLMDWEMPVMDGITCVKKIREMQGLGELSGHVPVIAVTANARGEQLDMALEAGMVGYFLLFSGTEVYGFFRQDDVITKPFRMPDLMARIKGLLDKIATR</sequence>
<dbReference type="Gene3D" id="3.30.565.10">
    <property type="entry name" value="Histidine kinase-like ATPase, C-terminal domain"/>
    <property type="match status" value="1"/>
</dbReference>
<dbReference type="PROSITE" id="PS50110">
    <property type="entry name" value="RESPONSE_REGULATORY"/>
    <property type="match status" value="1"/>
</dbReference>
<dbReference type="GO" id="GO:0000155">
    <property type="term" value="F:phosphorelay sensor kinase activity"/>
    <property type="evidence" value="ECO:0007669"/>
    <property type="project" value="InterPro"/>
</dbReference>
<dbReference type="InterPro" id="IPR000014">
    <property type="entry name" value="PAS"/>
</dbReference>
<dbReference type="Pfam" id="PF00512">
    <property type="entry name" value="HisKA"/>
    <property type="match status" value="1"/>
</dbReference>
<dbReference type="InterPro" id="IPR050956">
    <property type="entry name" value="2C_system_His_kinase"/>
</dbReference>
<evidence type="ECO:0000256" key="1">
    <source>
        <dbReference type="ARBA" id="ARBA00022553"/>
    </source>
</evidence>
<dbReference type="InterPro" id="IPR003661">
    <property type="entry name" value="HisK_dim/P_dom"/>
</dbReference>
<dbReference type="EMBL" id="ML996688">
    <property type="protein sequence ID" value="KAF2404575.1"/>
    <property type="molecule type" value="Genomic_DNA"/>
</dbReference>
<dbReference type="InterPro" id="IPR003594">
    <property type="entry name" value="HATPase_dom"/>
</dbReference>
<dbReference type="SUPFAM" id="SSF55874">
    <property type="entry name" value="ATPase domain of HSP90 chaperone/DNA topoisomerase II/histidine kinase"/>
    <property type="match status" value="1"/>
</dbReference>
<evidence type="ECO:0000259" key="4">
    <source>
        <dbReference type="PROSITE" id="PS50110"/>
    </source>
</evidence>
<evidence type="ECO:0000313" key="6">
    <source>
        <dbReference type="Proteomes" id="UP000799640"/>
    </source>
</evidence>
<dbReference type="PRINTS" id="PR00344">
    <property type="entry name" value="BCTRLSENSOR"/>
</dbReference>
<protein>
    <submittedName>
        <fullName evidence="5">Uncharacterized protein</fullName>
    </submittedName>
</protein>
<organism evidence="5 6">
    <name type="scientific">Trichodelitschia bisporula</name>
    <dbReference type="NCBI Taxonomy" id="703511"/>
    <lineage>
        <taxon>Eukaryota</taxon>
        <taxon>Fungi</taxon>
        <taxon>Dikarya</taxon>
        <taxon>Ascomycota</taxon>
        <taxon>Pezizomycotina</taxon>
        <taxon>Dothideomycetes</taxon>
        <taxon>Dothideomycetes incertae sedis</taxon>
        <taxon>Phaeotrichales</taxon>
        <taxon>Phaeotrichaceae</taxon>
        <taxon>Trichodelitschia</taxon>
    </lineage>
</organism>
<proteinExistence type="predicted"/>
<feature type="modified residue" description="4-aspartylphosphate" evidence="2">
    <location>
        <position position="1203"/>
    </location>
</feature>
<dbReference type="InterPro" id="IPR035965">
    <property type="entry name" value="PAS-like_dom_sf"/>
</dbReference>
<dbReference type="PANTHER" id="PTHR43719:SF30">
    <property type="entry name" value="TWO-COMPONENT SYSTEM RESPONSE REGULATOR"/>
    <property type="match status" value="1"/>
</dbReference>
<evidence type="ECO:0000256" key="2">
    <source>
        <dbReference type="PROSITE-ProRule" id="PRU00169"/>
    </source>
</evidence>
<dbReference type="Gene3D" id="1.10.287.130">
    <property type="match status" value="1"/>
</dbReference>